<feature type="transmembrane region" description="Helical" evidence="6">
    <location>
        <begin position="151"/>
        <end position="168"/>
    </location>
</feature>
<keyword evidence="3 6" id="KW-1133">Transmembrane helix</keyword>
<protein>
    <recommendedName>
        <fullName evidence="7">EF-hand domain-containing protein</fullName>
    </recommendedName>
</protein>
<proteinExistence type="predicted"/>
<feature type="region of interest" description="Disordered" evidence="5">
    <location>
        <begin position="791"/>
        <end position="899"/>
    </location>
</feature>
<organism evidence="8">
    <name type="scientific">Pseudogymnoascus destructans</name>
    <dbReference type="NCBI Taxonomy" id="655981"/>
    <lineage>
        <taxon>Eukaryota</taxon>
        <taxon>Fungi</taxon>
        <taxon>Dikarya</taxon>
        <taxon>Ascomycota</taxon>
        <taxon>Pezizomycotina</taxon>
        <taxon>Leotiomycetes</taxon>
        <taxon>Thelebolales</taxon>
        <taxon>Thelebolaceae</taxon>
        <taxon>Pseudogymnoascus</taxon>
    </lineage>
</organism>
<dbReference type="Gene3D" id="1.10.238.10">
    <property type="entry name" value="EF-hand"/>
    <property type="match status" value="1"/>
</dbReference>
<feature type="transmembrane region" description="Helical" evidence="6">
    <location>
        <begin position="119"/>
        <end position="139"/>
    </location>
</feature>
<dbReference type="RefSeq" id="XP_024327805.1">
    <property type="nucleotide sequence ID" value="XM_024464729.1"/>
</dbReference>
<comment type="subcellular location">
    <subcellularLocation>
        <location evidence="1">Membrane</location>
    </subcellularLocation>
</comment>
<feature type="domain" description="EF-hand" evidence="7">
    <location>
        <begin position="407"/>
        <end position="442"/>
    </location>
</feature>
<feature type="transmembrane region" description="Helical" evidence="6">
    <location>
        <begin position="174"/>
        <end position="190"/>
    </location>
</feature>
<feature type="compositionally biased region" description="Basic residues" evidence="5">
    <location>
        <begin position="77"/>
        <end position="86"/>
    </location>
</feature>
<evidence type="ECO:0000256" key="2">
    <source>
        <dbReference type="ARBA" id="ARBA00022692"/>
    </source>
</evidence>
<dbReference type="AlphaFoldDB" id="A0A177AMM9"/>
<gene>
    <name evidence="8" type="ORF">VC83_01044</name>
</gene>
<dbReference type="VEuPathDB" id="FungiDB:GMDG_00471"/>
<dbReference type="InterPro" id="IPR023408">
    <property type="entry name" value="MscS_beta-dom_sf"/>
</dbReference>
<feature type="compositionally biased region" description="Polar residues" evidence="5">
    <location>
        <begin position="46"/>
        <end position="61"/>
    </location>
</feature>
<evidence type="ECO:0000313" key="8">
    <source>
        <dbReference type="EMBL" id="OAF62533.2"/>
    </source>
</evidence>
<reference evidence="8" key="1">
    <citation type="submission" date="2016-03" db="EMBL/GenBank/DDBJ databases">
        <title>Updated assembly of Pseudogymnoascus destructans, the fungus causing white-nose syndrome of bats.</title>
        <authorList>
            <person name="Palmer J.M."/>
            <person name="Drees K.P."/>
            <person name="Foster J.T."/>
            <person name="Lindner D.L."/>
        </authorList>
    </citation>
    <scope>NUCLEOTIDE SEQUENCE [LARGE SCALE GENOMIC DNA]</scope>
    <source>
        <strain evidence="8">20631-21</strain>
    </source>
</reference>
<name>A0A177AMM9_9PEZI</name>
<dbReference type="GeneID" id="36284136"/>
<dbReference type="InterPro" id="IPR010920">
    <property type="entry name" value="LSM_dom_sf"/>
</dbReference>
<dbReference type="PANTHER" id="PTHR31323">
    <property type="entry name" value="MECHANOSENSITIVE ION CHANNEL PROTEIN MSY2"/>
    <property type="match status" value="1"/>
</dbReference>
<dbReference type="SUPFAM" id="SSF50182">
    <property type="entry name" value="Sm-like ribonucleoproteins"/>
    <property type="match status" value="1"/>
</dbReference>
<feature type="compositionally biased region" description="Basic and acidic residues" evidence="5">
    <location>
        <begin position="699"/>
        <end position="711"/>
    </location>
</feature>
<feature type="region of interest" description="Disordered" evidence="5">
    <location>
        <begin position="46"/>
        <end position="92"/>
    </location>
</feature>
<sequence>MSYQSRDPSPRQGGFIPLSNAASKETLRNYDAMNFEDIPMTKVKSNASSAWQQRDGQSTYGNDGDASGSRLAPPANHGHHGRRKLKNINSRQSTNQQSVLTGMGKFYDKIVNFSIVTRYLVYVLPVAALIAIPIVIGATVAPDAKIGGIRLLWFFVWIECVWLSIWIAKLCARNLPYIFVFVCGVISPGTRKYVLILKRLEIPLSLVGWAVASIATFEALIKRPDNAPQHWVDIMKKILAAALIASCIYLVEKVIIQLISISYHSRSFDLRIQESKHQTHLLGILYDASRALFPLYCPEFAEEDYLITGNVDSIRIGKKASGAATPMRLMGNVNRIGDKITSAFGNVASEITGKKVFNPNSAHSIVLEALEKKKSSEALAKRLWMSFVIEGKEALGIEDIQEVLGPAHTEEADEAFAYIDADNNGDISLDEMIAKVVAMSRERKAIANSMHDIGDAISVLDSVLVAVAFVIIIFIFVAFLNASFVTTLATAGTTLLSLSFVFAVTCQEFLGSCIFLFIKHPYDVGDRVDINDKPLIVERISLLYTVFKRIDYMKMVQVPNIVLNTVWIENVTRSKAMKEQIELSISFDTSLEDIELLRTELEAFVRQPDNSRDFQEDVVLECASVGTMDKLVLKAEIRHKSNWANESIRASRRSKFMCALVLAVRKVPIYGPGGGVTALGEPGNPSYSVAVSDDLAAEARAKAAEEKEAKRLVPTPKPDADKSTEPGATVPESGVLGATHEAAAAAAMNARRSTDTRLDTQQRGRGDALDRARSSVIEDLRTDLLHRASTRGRRRADMTAFPLQVGTSGASIGLTPSSPLRHRADEDEEAKVGGYGGYPASPVSSAQAQQQGAGFPAQAQTYPTQQQGPGGSYAQFPAGTAGQGQVGQQPAPPRKDERF</sequence>
<dbReference type="Proteomes" id="UP000077154">
    <property type="component" value="Unassembled WGS sequence"/>
</dbReference>
<dbReference type="PROSITE" id="PS50222">
    <property type="entry name" value="EF_HAND_2"/>
    <property type="match status" value="1"/>
</dbReference>
<dbReference type="InterPro" id="IPR006685">
    <property type="entry name" value="MscS_channel_2nd"/>
</dbReference>
<feature type="transmembrane region" description="Helical" evidence="6">
    <location>
        <begin position="202"/>
        <end position="221"/>
    </location>
</feature>
<dbReference type="EMBL" id="KV441387">
    <property type="protein sequence ID" value="OAF62533.2"/>
    <property type="molecule type" value="Genomic_DNA"/>
</dbReference>
<dbReference type="InterPro" id="IPR018247">
    <property type="entry name" value="EF_Hand_1_Ca_BS"/>
</dbReference>
<dbReference type="GO" id="GO:0005509">
    <property type="term" value="F:calcium ion binding"/>
    <property type="evidence" value="ECO:0007669"/>
    <property type="project" value="InterPro"/>
</dbReference>
<evidence type="ECO:0000256" key="6">
    <source>
        <dbReference type="SAM" id="Phobius"/>
    </source>
</evidence>
<dbReference type="eggNOG" id="KOG4629">
    <property type="taxonomic scope" value="Eukaryota"/>
</dbReference>
<feature type="transmembrane region" description="Helical" evidence="6">
    <location>
        <begin position="241"/>
        <end position="263"/>
    </location>
</feature>
<dbReference type="Pfam" id="PF25886">
    <property type="entry name" value="Msy1"/>
    <property type="match status" value="1"/>
</dbReference>
<feature type="compositionally biased region" description="Polar residues" evidence="5">
    <location>
        <begin position="805"/>
        <end position="818"/>
    </location>
</feature>
<dbReference type="PROSITE" id="PS00018">
    <property type="entry name" value="EF_HAND_1"/>
    <property type="match status" value="1"/>
</dbReference>
<evidence type="ECO:0000256" key="3">
    <source>
        <dbReference type="ARBA" id="ARBA00022989"/>
    </source>
</evidence>
<keyword evidence="2 6" id="KW-0812">Transmembrane</keyword>
<dbReference type="GO" id="GO:0006874">
    <property type="term" value="P:intracellular calcium ion homeostasis"/>
    <property type="evidence" value="ECO:0007669"/>
    <property type="project" value="TreeGrafter"/>
</dbReference>
<dbReference type="Pfam" id="PF00924">
    <property type="entry name" value="MS_channel_2nd"/>
    <property type="match status" value="1"/>
</dbReference>
<evidence type="ECO:0000256" key="5">
    <source>
        <dbReference type="SAM" id="MobiDB-lite"/>
    </source>
</evidence>
<evidence type="ECO:0000259" key="7">
    <source>
        <dbReference type="PROSITE" id="PS50222"/>
    </source>
</evidence>
<feature type="transmembrane region" description="Helical" evidence="6">
    <location>
        <begin position="496"/>
        <end position="518"/>
    </location>
</feature>
<evidence type="ECO:0000256" key="1">
    <source>
        <dbReference type="ARBA" id="ARBA00004370"/>
    </source>
</evidence>
<dbReference type="OrthoDB" id="544685at2759"/>
<feature type="transmembrane region" description="Helical" evidence="6">
    <location>
        <begin position="463"/>
        <end position="484"/>
    </location>
</feature>
<dbReference type="InterPro" id="IPR058650">
    <property type="entry name" value="Msy1/2-like"/>
</dbReference>
<feature type="compositionally biased region" description="Basic and acidic residues" evidence="5">
    <location>
        <begin position="752"/>
        <end position="770"/>
    </location>
</feature>
<dbReference type="InterPro" id="IPR002048">
    <property type="entry name" value="EF_hand_dom"/>
</dbReference>
<dbReference type="Gene3D" id="2.30.30.60">
    <property type="match status" value="1"/>
</dbReference>
<feature type="region of interest" description="Disordered" evidence="5">
    <location>
        <begin position="699"/>
        <end position="770"/>
    </location>
</feature>
<dbReference type="SMART" id="SM00054">
    <property type="entry name" value="EFh"/>
    <property type="match status" value="1"/>
</dbReference>
<feature type="region of interest" description="Disordered" evidence="5">
    <location>
        <begin position="1"/>
        <end position="20"/>
    </location>
</feature>
<dbReference type="GO" id="GO:0005262">
    <property type="term" value="F:calcium channel activity"/>
    <property type="evidence" value="ECO:0007669"/>
    <property type="project" value="TreeGrafter"/>
</dbReference>
<accession>A0A177AMM9</accession>
<dbReference type="GO" id="GO:0016020">
    <property type="term" value="C:membrane"/>
    <property type="evidence" value="ECO:0007669"/>
    <property type="project" value="UniProtKB-SubCell"/>
</dbReference>
<dbReference type="PANTHER" id="PTHR31323:SF14">
    <property type="entry name" value="MECHANOSENSITIVE ION CHANNEL PROTEIN MSY2"/>
    <property type="match status" value="1"/>
</dbReference>
<keyword evidence="4 6" id="KW-0472">Membrane</keyword>
<evidence type="ECO:0000256" key="4">
    <source>
        <dbReference type="ARBA" id="ARBA00023136"/>
    </source>
</evidence>
<feature type="compositionally biased region" description="Low complexity" evidence="5">
    <location>
        <begin position="839"/>
        <end position="867"/>
    </location>
</feature>